<dbReference type="GeneID" id="37020691"/>
<evidence type="ECO:0000313" key="2">
    <source>
        <dbReference type="EMBL" id="PWN36074.1"/>
    </source>
</evidence>
<feature type="compositionally biased region" description="Basic and acidic residues" evidence="1">
    <location>
        <begin position="63"/>
        <end position="72"/>
    </location>
</feature>
<evidence type="ECO:0000256" key="1">
    <source>
        <dbReference type="SAM" id="MobiDB-lite"/>
    </source>
</evidence>
<reference evidence="2 3" key="1">
    <citation type="journal article" date="2018" name="Mol. Biol. Evol.">
        <title>Broad Genomic Sampling Reveals a Smut Pathogenic Ancestry of the Fungal Clade Ustilaginomycotina.</title>
        <authorList>
            <person name="Kijpornyongpan T."/>
            <person name="Mondo S.J."/>
            <person name="Barry K."/>
            <person name="Sandor L."/>
            <person name="Lee J."/>
            <person name="Lipzen A."/>
            <person name="Pangilinan J."/>
            <person name="LaButti K."/>
            <person name="Hainaut M."/>
            <person name="Henrissat B."/>
            <person name="Grigoriev I.V."/>
            <person name="Spatafora J.W."/>
            <person name="Aime M.C."/>
        </authorList>
    </citation>
    <scope>NUCLEOTIDE SEQUENCE [LARGE SCALE GENOMIC DNA]</scope>
    <source>
        <strain evidence="2 3">MCA 3882</strain>
    </source>
</reference>
<feature type="region of interest" description="Disordered" evidence="1">
    <location>
        <begin position="36"/>
        <end position="141"/>
    </location>
</feature>
<dbReference type="RefSeq" id="XP_025356376.1">
    <property type="nucleotide sequence ID" value="XM_025498910.1"/>
</dbReference>
<feature type="compositionally biased region" description="Low complexity" evidence="1">
    <location>
        <begin position="93"/>
        <end position="104"/>
    </location>
</feature>
<feature type="region of interest" description="Disordered" evidence="1">
    <location>
        <begin position="166"/>
        <end position="187"/>
    </location>
</feature>
<dbReference type="Proteomes" id="UP000245771">
    <property type="component" value="Unassembled WGS sequence"/>
</dbReference>
<feature type="region of interest" description="Disordered" evidence="1">
    <location>
        <begin position="313"/>
        <end position="360"/>
    </location>
</feature>
<sequence>MTLFQVTRITQARVLSHSGATSTRILHSSARVGRGISIGGGNAQSGSGSSSKSTSGGSPFSALRDELKKQPSKEQPSTSQEARFEAIRQDTQTSTSAGSSATATEKAVEENAPSTPQEAELEYNKQAQKQEFQQSRDETWTAMSERIRLAQKEEQKQEEQAKAAVRKTLKQRASTAQKTTTRAPPKVDSSRIYSFDNTIDAQMFVNGVTSTLIQQSPTWQGSITLQRTSQGHATVDMHLAEGSALAHSLDRLAARFQSSSSKSQPSTVGQRTQAFRAGSIPQASQSASVMSGEHSDSSLHETIDGRVPVTIQGEQVPGNKQDSIEARTGNASQGPVGQALGVSDSHPTSPIEDHTPVPNLHNQSKREFATLFGSGSGGLHSGSQSLASLVGLGRRPSSGHALFGNQKRLLATSHLSIQLSQSTWSQIMNEREYLRVDDYIPVEIDASQLGKKRSIASL</sequence>
<feature type="compositionally biased region" description="Low complexity" evidence="1">
    <location>
        <begin position="44"/>
        <end position="61"/>
    </location>
</feature>
<protein>
    <submittedName>
        <fullName evidence="2">Uncharacterized protein</fullName>
    </submittedName>
</protein>
<accession>A0A316VFI2</accession>
<feature type="compositionally biased region" description="Low complexity" evidence="1">
    <location>
        <begin position="257"/>
        <end position="266"/>
    </location>
</feature>
<name>A0A316VFI2_9BASI</name>
<dbReference type="InParanoid" id="A0A316VFI2"/>
<dbReference type="AlphaFoldDB" id="A0A316VFI2"/>
<evidence type="ECO:0000313" key="3">
    <source>
        <dbReference type="Proteomes" id="UP000245771"/>
    </source>
</evidence>
<proteinExistence type="predicted"/>
<feature type="compositionally biased region" description="Polar residues" evidence="1">
    <location>
        <begin position="171"/>
        <end position="182"/>
    </location>
</feature>
<organism evidence="2 3">
    <name type="scientific">Meira miltonrushii</name>
    <dbReference type="NCBI Taxonomy" id="1280837"/>
    <lineage>
        <taxon>Eukaryota</taxon>
        <taxon>Fungi</taxon>
        <taxon>Dikarya</taxon>
        <taxon>Basidiomycota</taxon>
        <taxon>Ustilaginomycotina</taxon>
        <taxon>Exobasidiomycetes</taxon>
        <taxon>Exobasidiales</taxon>
        <taxon>Brachybasidiaceae</taxon>
        <taxon>Meira</taxon>
    </lineage>
</organism>
<keyword evidence="3" id="KW-1185">Reference proteome</keyword>
<feature type="region of interest" description="Disordered" evidence="1">
    <location>
        <begin position="256"/>
        <end position="299"/>
    </location>
</feature>
<dbReference type="EMBL" id="KZ819603">
    <property type="protein sequence ID" value="PWN36074.1"/>
    <property type="molecule type" value="Genomic_DNA"/>
</dbReference>
<gene>
    <name evidence="2" type="ORF">FA14DRAFT_160966</name>
</gene>